<accession>A0A2H3KAD3</accession>
<sequence length="209" mass="23881">MARAISTKTLFEKKYKEFKFTGVWGDVLGNPEKGKEWLIWGGEKNGKTLFALKLAEYISQFESVMYISAEEGFGKSFQQNAKERAKIDFKKSKVKWLEYEPIDEIEKILDKRQSPKVVFFDNMTAYKDDLAGGRYTKLTKKYPNITMVFVAHEERGEPYTAAAKLCKKLARIIFRVEGMVANITGSCPGGQLMIDEQTAQLIYGSQIKK</sequence>
<gene>
    <name evidence="1" type="ORF">B0A77_13975</name>
</gene>
<name>A0A2H3KAD3_9FLAO</name>
<organism evidence="1 2">
    <name type="scientific">Flavobacterium branchiophilum</name>
    <dbReference type="NCBI Taxonomy" id="55197"/>
    <lineage>
        <taxon>Bacteria</taxon>
        <taxon>Pseudomonadati</taxon>
        <taxon>Bacteroidota</taxon>
        <taxon>Flavobacteriia</taxon>
        <taxon>Flavobacteriales</taxon>
        <taxon>Flavobacteriaceae</taxon>
        <taxon>Flavobacterium</taxon>
    </lineage>
</organism>
<dbReference type="RefSeq" id="WP_097554837.1">
    <property type="nucleotide sequence ID" value="NZ_PCMW01000109.1"/>
</dbReference>
<comment type="caution">
    <text evidence="1">The sequence shown here is derived from an EMBL/GenBank/DDBJ whole genome shotgun (WGS) entry which is preliminary data.</text>
</comment>
<dbReference type="GO" id="GO:0009236">
    <property type="term" value="P:cobalamin biosynthetic process"/>
    <property type="evidence" value="ECO:0007669"/>
    <property type="project" value="UniProtKB-UniPathway"/>
</dbReference>
<dbReference type="InterPro" id="IPR027417">
    <property type="entry name" value="P-loop_NTPase"/>
</dbReference>
<dbReference type="UniPathway" id="UPA00148">
    <property type="reaction ID" value="UER00236"/>
</dbReference>
<dbReference type="AlphaFoldDB" id="A0A2H3KAD3"/>
<dbReference type="Proteomes" id="UP000220828">
    <property type="component" value="Unassembled WGS sequence"/>
</dbReference>
<protein>
    <submittedName>
        <fullName evidence="1">Uncharacterized protein</fullName>
    </submittedName>
</protein>
<proteinExistence type="predicted"/>
<dbReference type="Gene3D" id="3.40.50.300">
    <property type="entry name" value="P-loop containing nucleotide triphosphate hydrolases"/>
    <property type="match status" value="1"/>
</dbReference>
<evidence type="ECO:0000313" key="1">
    <source>
        <dbReference type="EMBL" id="PDS22208.1"/>
    </source>
</evidence>
<dbReference type="EMBL" id="PCMW01000109">
    <property type="protein sequence ID" value="PDS22208.1"/>
    <property type="molecule type" value="Genomic_DNA"/>
</dbReference>
<evidence type="ECO:0000313" key="2">
    <source>
        <dbReference type="Proteomes" id="UP000220828"/>
    </source>
</evidence>
<reference evidence="1 2" key="1">
    <citation type="submission" date="2017-09" db="EMBL/GenBank/DDBJ databases">
        <title>Whole genomes of Flavobacteriaceae.</title>
        <authorList>
            <person name="Stine C."/>
            <person name="Li C."/>
            <person name="Tadesse D."/>
        </authorList>
    </citation>
    <scope>NUCLEOTIDE SEQUENCE [LARGE SCALE GENOMIC DNA]</scope>
    <source>
        <strain evidence="1 2">ATCC 35036</strain>
    </source>
</reference>
<dbReference type="OrthoDB" id="796468at2"/>
<dbReference type="SUPFAM" id="SSF52540">
    <property type="entry name" value="P-loop containing nucleoside triphosphate hydrolases"/>
    <property type="match status" value="1"/>
</dbReference>